<gene>
    <name evidence="11" type="ORF">B0A49_06788</name>
</gene>
<evidence type="ECO:0000256" key="2">
    <source>
        <dbReference type="ARBA" id="ARBA00007825"/>
    </source>
</evidence>
<keyword evidence="3" id="KW-0479">Metal-binding</keyword>
<evidence type="ECO:0000256" key="3">
    <source>
        <dbReference type="ARBA" id="ARBA00022723"/>
    </source>
</evidence>
<dbReference type="InterPro" id="IPR003779">
    <property type="entry name" value="CMD-like"/>
</dbReference>
<keyword evidence="4" id="KW-0223">Dioxygenase</keyword>
<reference evidence="11 12" key="1">
    <citation type="submission" date="2017-03" db="EMBL/GenBank/DDBJ databases">
        <title>Genomes of endolithic fungi from Antarctica.</title>
        <authorList>
            <person name="Coleine C."/>
            <person name="Masonjones S."/>
            <person name="Stajich J.E."/>
        </authorList>
    </citation>
    <scope>NUCLEOTIDE SEQUENCE [LARGE SCALE GENOMIC DNA]</scope>
    <source>
        <strain evidence="11 12">CCFEE 5187</strain>
    </source>
</reference>
<protein>
    <recommendedName>
        <fullName evidence="13">Intradiol ring-cleavage dioxygenases domain-containing protein</fullName>
    </recommendedName>
</protein>
<evidence type="ECO:0000259" key="9">
    <source>
        <dbReference type="Pfam" id="PF02627"/>
    </source>
</evidence>
<evidence type="ECO:0000259" key="8">
    <source>
        <dbReference type="Pfam" id="PF00775"/>
    </source>
</evidence>
<evidence type="ECO:0000313" key="12">
    <source>
        <dbReference type="Proteomes" id="UP000308768"/>
    </source>
</evidence>
<comment type="cofactor">
    <cofactor evidence="1">
        <name>Fe(3+)</name>
        <dbReference type="ChEBI" id="CHEBI:29034"/>
    </cofactor>
</comment>
<dbReference type="AlphaFoldDB" id="A0A4U0WLR3"/>
<dbReference type="Proteomes" id="UP000308768">
    <property type="component" value="Unassembled WGS sequence"/>
</dbReference>
<organism evidence="11 12">
    <name type="scientific">Cryomyces minteri</name>
    <dbReference type="NCBI Taxonomy" id="331657"/>
    <lineage>
        <taxon>Eukaryota</taxon>
        <taxon>Fungi</taxon>
        <taxon>Dikarya</taxon>
        <taxon>Ascomycota</taxon>
        <taxon>Pezizomycotina</taxon>
        <taxon>Dothideomycetes</taxon>
        <taxon>Dothideomycetes incertae sedis</taxon>
        <taxon>Cryomyces</taxon>
    </lineage>
</organism>
<dbReference type="InterPro" id="IPR000627">
    <property type="entry name" value="Intradiol_dOase_C"/>
</dbReference>
<dbReference type="Pfam" id="PF02627">
    <property type="entry name" value="CMD"/>
    <property type="match status" value="1"/>
</dbReference>
<evidence type="ECO:0000313" key="11">
    <source>
        <dbReference type="EMBL" id="TKA64112.1"/>
    </source>
</evidence>
<dbReference type="GO" id="GO:0008199">
    <property type="term" value="F:ferric iron binding"/>
    <property type="evidence" value="ECO:0007669"/>
    <property type="project" value="InterPro"/>
</dbReference>
<evidence type="ECO:0000256" key="5">
    <source>
        <dbReference type="ARBA" id="ARBA00023002"/>
    </source>
</evidence>
<dbReference type="InterPro" id="IPR050770">
    <property type="entry name" value="Intradiol_RC_Dioxygenase"/>
</dbReference>
<proteinExistence type="inferred from homology"/>
<comment type="similarity">
    <text evidence="2">Belongs to the intradiol ring-cleavage dioxygenase family.</text>
</comment>
<evidence type="ECO:0008006" key="13">
    <source>
        <dbReference type="Google" id="ProtNLM"/>
    </source>
</evidence>
<keyword evidence="6" id="KW-0408">Iron</keyword>
<dbReference type="PANTHER" id="PTHR33711:SF5">
    <property type="entry name" value="INTRADIOL RING-CLEAVAGE DIOXYGENASE PRCA"/>
    <property type="match status" value="1"/>
</dbReference>
<sequence>MATSSSKFDPDFTQNVINAMGPKVDDRTREIFSALIRHLHDFAREVELTTDEWMTGVHFVNSIGQISTPQRNEGQRISDVLGLESLVDEIAHKLAMDTEEAPTSSSILGPFWSPNAPFRELGGSIIQDPAPNGQPALMHGKVLDVVTKKPIAGAIVDIWQASSNGKYDFQDTENQTDNNLRGKFRTDENGEYHFYCLHPTAYSLPTDGKPCRRTLHAPRQASNATCPHPLDGKHSPPITHPNYKPVVNQIFPKNDPYLTTDTVFAVKDDLVVDFTPLEGDKNAQLELKYDIRLAPKGVAPNKELQANLPSPLDAQLQARAARLSSSSNSGSPDPSPAQPSRPSMRLPYAPTTPPDGSASTAAIYGRIAARRAPRPLIPLDLALLHAPPVADGWNGLLGAIRTQTGVEAGVRELAIARVGALNGAVHEWAVHAVLALRAGVGAAGMETVRTVEAVMPRPGREAEAEVERADGEGGLSAREWAVLAYTDQMTRAVVVDERCFRRLRDFFTDREVVELTATVAAYNCVSRFLVALDVGENNGHELESVEELSKAAAAAAAAKS</sequence>
<feature type="domain" description="Intradiol ring-cleavage dioxygenases" evidence="8">
    <location>
        <begin position="108"/>
        <end position="294"/>
    </location>
</feature>
<dbReference type="Pfam" id="PF04444">
    <property type="entry name" value="Dioxygenase_N"/>
    <property type="match status" value="1"/>
</dbReference>
<evidence type="ECO:0000256" key="7">
    <source>
        <dbReference type="SAM" id="MobiDB-lite"/>
    </source>
</evidence>
<keyword evidence="12" id="KW-1185">Reference proteome</keyword>
<comment type="caution">
    <text evidence="11">The sequence shown here is derived from an EMBL/GenBank/DDBJ whole genome shotgun (WGS) entry which is preliminary data.</text>
</comment>
<dbReference type="SUPFAM" id="SSF69118">
    <property type="entry name" value="AhpD-like"/>
    <property type="match status" value="1"/>
</dbReference>
<feature type="domain" description="Carboxymuconolactone decarboxylase-like" evidence="9">
    <location>
        <begin position="387"/>
        <end position="455"/>
    </location>
</feature>
<accession>A0A4U0WLR3</accession>
<name>A0A4U0WLR3_9PEZI</name>
<evidence type="ECO:0000259" key="10">
    <source>
        <dbReference type="Pfam" id="PF04444"/>
    </source>
</evidence>
<dbReference type="InterPro" id="IPR007535">
    <property type="entry name" value="Catechol_dOase_N"/>
</dbReference>
<feature type="domain" description="Catechol dioxygenase N-terminal" evidence="10">
    <location>
        <begin position="25"/>
        <end position="93"/>
    </location>
</feature>
<dbReference type="InterPro" id="IPR029032">
    <property type="entry name" value="AhpD-like"/>
</dbReference>
<dbReference type="PANTHER" id="PTHR33711">
    <property type="entry name" value="DIOXYGENASE, PUTATIVE (AFU_ORTHOLOGUE AFUA_2G02910)-RELATED"/>
    <property type="match status" value="1"/>
</dbReference>
<dbReference type="SUPFAM" id="SSF49482">
    <property type="entry name" value="Aromatic compound dioxygenase"/>
    <property type="match status" value="1"/>
</dbReference>
<evidence type="ECO:0000256" key="1">
    <source>
        <dbReference type="ARBA" id="ARBA00001965"/>
    </source>
</evidence>
<dbReference type="Pfam" id="PF00775">
    <property type="entry name" value="Dioxygenase_C"/>
    <property type="match status" value="1"/>
</dbReference>
<dbReference type="GO" id="GO:0018576">
    <property type="term" value="F:catechol 1,2-dioxygenase activity"/>
    <property type="evidence" value="ECO:0007669"/>
    <property type="project" value="InterPro"/>
</dbReference>
<keyword evidence="5" id="KW-0560">Oxidoreductase</keyword>
<evidence type="ECO:0000256" key="4">
    <source>
        <dbReference type="ARBA" id="ARBA00022964"/>
    </source>
</evidence>
<dbReference type="OrthoDB" id="5238185at2759"/>
<dbReference type="Gene3D" id="1.20.1290.10">
    <property type="entry name" value="AhpD-like"/>
    <property type="match status" value="1"/>
</dbReference>
<dbReference type="InterPro" id="IPR015889">
    <property type="entry name" value="Intradiol_dOase_core"/>
</dbReference>
<feature type="compositionally biased region" description="Low complexity" evidence="7">
    <location>
        <begin position="319"/>
        <end position="332"/>
    </location>
</feature>
<dbReference type="Gene3D" id="2.60.130.10">
    <property type="entry name" value="Aromatic compound dioxygenase"/>
    <property type="match status" value="1"/>
</dbReference>
<feature type="region of interest" description="Disordered" evidence="7">
    <location>
        <begin position="319"/>
        <end position="359"/>
    </location>
</feature>
<evidence type="ECO:0000256" key="6">
    <source>
        <dbReference type="ARBA" id="ARBA00023004"/>
    </source>
</evidence>
<dbReference type="GO" id="GO:0009712">
    <property type="term" value="P:catechol-containing compound metabolic process"/>
    <property type="evidence" value="ECO:0007669"/>
    <property type="project" value="InterPro"/>
</dbReference>
<dbReference type="EMBL" id="NAJN01001310">
    <property type="protein sequence ID" value="TKA64112.1"/>
    <property type="molecule type" value="Genomic_DNA"/>
</dbReference>
<dbReference type="GO" id="GO:0051920">
    <property type="term" value="F:peroxiredoxin activity"/>
    <property type="evidence" value="ECO:0007669"/>
    <property type="project" value="InterPro"/>
</dbReference>